<dbReference type="GO" id="GO:0045944">
    <property type="term" value="P:positive regulation of transcription by RNA polymerase II"/>
    <property type="evidence" value="ECO:0007669"/>
    <property type="project" value="TreeGrafter"/>
</dbReference>
<proteinExistence type="predicted"/>
<dbReference type="OrthoDB" id="415590at2759"/>
<keyword evidence="1" id="KW-0539">Nucleus</keyword>
<dbReference type="AlphaFoldDB" id="A0A9W8ZF82"/>
<evidence type="ECO:0000313" key="3">
    <source>
        <dbReference type="EMBL" id="KAJ4407320.1"/>
    </source>
</evidence>
<feature type="compositionally biased region" description="Basic and acidic residues" evidence="2">
    <location>
        <begin position="253"/>
        <end position="264"/>
    </location>
</feature>
<gene>
    <name evidence="3" type="ORF">N0V91_003904</name>
</gene>
<keyword evidence="4" id="KW-1185">Reference proteome</keyword>
<dbReference type="PANTHER" id="PTHR37534">
    <property type="entry name" value="TRANSCRIPTIONAL ACTIVATOR PROTEIN UGA3"/>
    <property type="match status" value="1"/>
</dbReference>
<evidence type="ECO:0000313" key="4">
    <source>
        <dbReference type="Proteomes" id="UP001140510"/>
    </source>
</evidence>
<evidence type="ECO:0000256" key="1">
    <source>
        <dbReference type="ARBA" id="ARBA00023242"/>
    </source>
</evidence>
<dbReference type="Proteomes" id="UP001140510">
    <property type="component" value="Unassembled WGS sequence"/>
</dbReference>
<dbReference type="GO" id="GO:0003700">
    <property type="term" value="F:DNA-binding transcription factor activity"/>
    <property type="evidence" value="ECO:0007669"/>
    <property type="project" value="TreeGrafter"/>
</dbReference>
<organism evidence="3 4">
    <name type="scientific">Didymella pomorum</name>
    <dbReference type="NCBI Taxonomy" id="749634"/>
    <lineage>
        <taxon>Eukaryota</taxon>
        <taxon>Fungi</taxon>
        <taxon>Dikarya</taxon>
        <taxon>Ascomycota</taxon>
        <taxon>Pezizomycotina</taxon>
        <taxon>Dothideomycetes</taxon>
        <taxon>Pleosporomycetidae</taxon>
        <taxon>Pleosporales</taxon>
        <taxon>Pleosporineae</taxon>
        <taxon>Didymellaceae</taxon>
        <taxon>Didymella</taxon>
    </lineage>
</organism>
<protein>
    <submittedName>
        <fullName evidence="3">Uncharacterized protein</fullName>
    </submittedName>
</protein>
<sequence>MPVAAEPGSGISSQECPDHSGECDDLVCLGIELPVTKDEQIKLIRAFLQETGSWCEVTDSTKHFTVKYIHSLMENKPFAAAAMAVASLQQDAVCRKSREVTLSLYQHAVHSLLHYEPSQCGEATLVCCVLLSMYEMMTRETAPTEWRRHLKGCVFNMTIKGWDGCSRALVGAAFWVFARIDIWASHLLKDKTLVAPETWTDGRKPSSVAVSGTLENYCNLSTLILAKEYRFEGDIRYDQIVVATAQTGSCNTDDIKTDSDEYTKKPQYRGLTNSNETDVDDPATVVPSGGGLPHPAFYQSSNINQPEEQ</sequence>
<dbReference type="EMBL" id="JAPEVA010000021">
    <property type="protein sequence ID" value="KAJ4407320.1"/>
    <property type="molecule type" value="Genomic_DNA"/>
</dbReference>
<dbReference type="PANTHER" id="PTHR37534:SF4">
    <property type="entry name" value="ZN(II)2CYS6 TRANSCRIPTION FACTOR (EUROFUNG)"/>
    <property type="match status" value="1"/>
</dbReference>
<accession>A0A9W8ZF82</accession>
<evidence type="ECO:0000256" key="2">
    <source>
        <dbReference type="SAM" id="MobiDB-lite"/>
    </source>
</evidence>
<dbReference type="GO" id="GO:0000976">
    <property type="term" value="F:transcription cis-regulatory region binding"/>
    <property type="evidence" value="ECO:0007669"/>
    <property type="project" value="TreeGrafter"/>
</dbReference>
<feature type="region of interest" description="Disordered" evidence="2">
    <location>
        <begin position="252"/>
        <end position="309"/>
    </location>
</feature>
<reference evidence="3" key="1">
    <citation type="submission" date="2022-10" db="EMBL/GenBank/DDBJ databases">
        <title>Tapping the CABI collections for fungal endophytes: first genome assemblies for Collariella, Neodidymelliopsis, Ascochyta clinopodiicola, Didymella pomorum, Didymosphaeria variabile, Neocosmospora piperis and Neocucurbitaria cava.</title>
        <authorList>
            <person name="Hill R."/>
        </authorList>
    </citation>
    <scope>NUCLEOTIDE SEQUENCE</scope>
    <source>
        <strain evidence="3">IMI 355091</strain>
    </source>
</reference>
<comment type="caution">
    <text evidence="3">The sequence shown here is derived from an EMBL/GenBank/DDBJ whole genome shotgun (WGS) entry which is preliminary data.</text>
</comment>
<name>A0A9W8ZF82_9PLEO</name>
<dbReference type="GO" id="GO:0005634">
    <property type="term" value="C:nucleus"/>
    <property type="evidence" value="ECO:0007669"/>
    <property type="project" value="TreeGrafter"/>
</dbReference>
<feature type="compositionally biased region" description="Polar residues" evidence="2">
    <location>
        <begin position="298"/>
        <end position="309"/>
    </location>
</feature>